<evidence type="ECO:0000313" key="2">
    <source>
        <dbReference type="EMBL" id="GAA1638054.1"/>
    </source>
</evidence>
<organism evidence="2 3">
    <name type="scientific">Nonomuraea maheshkhaliensis</name>
    <dbReference type="NCBI Taxonomy" id="419590"/>
    <lineage>
        <taxon>Bacteria</taxon>
        <taxon>Bacillati</taxon>
        <taxon>Actinomycetota</taxon>
        <taxon>Actinomycetes</taxon>
        <taxon>Streptosporangiales</taxon>
        <taxon>Streptosporangiaceae</taxon>
        <taxon>Nonomuraea</taxon>
    </lineage>
</organism>
<feature type="region of interest" description="Disordered" evidence="1">
    <location>
        <begin position="231"/>
        <end position="252"/>
    </location>
</feature>
<name>A0ABP4RAY2_9ACTN</name>
<keyword evidence="3" id="KW-1185">Reference proteome</keyword>
<feature type="compositionally biased region" description="Polar residues" evidence="1">
    <location>
        <begin position="232"/>
        <end position="241"/>
    </location>
</feature>
<proteinExistence type="predicted"/>
<dbReference type="Proteomes" id="UP001500064">
    <property type="component" value="Unassembled WGS sequence"/>
</dbReference>
<reference evidence="3" key="1">
    <citation type="journal article" date="2019" name="Int. J. Syst. Evol. Microbiol.">
        <title>The Global Catalogue of Microorganisms (GCM) 10K type strain sequencing project: providing services to taxonomists for standard genome sequencing and annotation.</title>
        <authorList>
            <consortium name="The Broad Institute Genomics Platform"/>
            <consortium name="The Broad Institute Genome Sequencing Center for Infectious Disease"/>
            <person name="Wu L."/>
            <person name="Ma J."/>
        </authorList>
    </citation>
    <scope>NUCLEOTIDE SEQUENCE [LARGE SCALE GENOMIC DNA]</scope>
    <source>
        <strain evidence="3">JCM 13929</strain>
    </source>
</reference>
<protein>
    <submittedName>
        <fullName evidence="2">Uncharacterized protein</fullName>
    </submittedName>
</protein>
<evidence type="ECO:0000256" key="1">
    <source>
        <dbReference type="SAM" id="MobiDB-lite"/>
    </source>
</evidence>
<dbReference type="EMBL" id="BAAAMU010000025">
    <property type="protein sequence ID" value="GAA1638054.1"/>
    <property type="molecule type" value="Genomic_DNA"/>
</dbReference>
<accession>A0ABP4RAY2</accession>
<evidence type="ECO:0000313" key="3">
    <source>
        <dbReference type="Proteomes" id="UP001500064"/>
    </source>
</evidence>
<sequence length="336" mass="36472">MIDQFEKAMGRAGELLRRNEPLLRPAMEKVGLDASALIAMRKVEGWIRSRSHEPLARMAGLLACALILIAACQQGRPLAVDTAPLPSVAGPPYLCNHVPEAAARLMTGVRDPIVVGALTEPRDEAGHGTCGLYQPAGERVQLLRITLDTGGIRGQVDEYLKDGGKPLPAIVPDGYGAYIKDPEQETHIAAILVRGKARLLVGLGQGSTGRDSAGDMVAFLKLIAPKLLAVTGTPSSNPSQRRGTEPMPEMVPNPLREVLQDTLKTIEPLLHEMRNALDTPFKNFHTGKVWTGPVAKAFDGELDRHNGRVNLRWLITPTPAEVPEQQALEITRRYNL</sequence>
<gene>
    <name evidence="2" type="ORF">GCM10009733_038960</name>
</gene>
<comment type="caution">
    <text evidence="2">The sequence shown here is derived from an EMBL/GenBank/DDBJ whole genome shotgun (WGS) entry which is preliminary data.</text>
</comment>